<dbReference type="EMBL" id="JAGMUU010000001">
    <property type="protein sequence ID" value="KAH7162328.1"/>
    <property type="molecule type" value="Genomic_DNA"/>
</dbReference>
<dbReference type="Proteomes" id="UP000717696">
    <property type="component" value="Unassembled WGS sequence"/>
</dbReference>
<feature type="compositionally biased region" description="Polar residues" evidence="1">
    <location>
        <begin position="65"/>
        <end position="76"/>
    </location>
</feature>
<evidence type="ECO:0000313" key="4">
    <source>
        <dbReference type="Proteomes" id="UP000717696"/>
    </source>
</evidence>
<feature type="transmembrane region" description="Helical" evidence="2">
    <location>
        <begin position="120"/>
        <end position="139"/>
    </location>
</feature>
<organism evidence="3 4">
    <name type="scientific">Dactylonectria estremocensis</name>
    <dbReference type="NCBI Taxonomy" id="1079267"/>
    <lineage>
        <taxon>Eukaryota</taxon>
        <taxon>Fungi</taxon>
        <taxon>Dikarya</taxon>
        <taxon>Ascomycota</taxon>
        <taxon>Pezizomycotina</taxon>
        <taxon>Sordariomycetes</taxon>
        <taxon>Hypocreomycetidae</taxon>
        <taxon>Hypocreales</taxon>
        <taxon>Nectriaceae</taxon>
        <taxon>Dactylonectria</taxon>
    </lineage>
</organism>
<reference evidence="3" key="1">
    <citation type="journal article" date="2021" name="Nat. Commun.">
        <title>Genetic determinants of endophytism in the Arabidopsis root mycobiome.</title>
        <authorList>
            <person name="Mesny F."/>
            <person name="Miyauchi S."/>
            <person name="Thiergart T."/>
            <person name="Pickel B."/>
            <person name="Atanasova L."/>
            <person name="Karlsson M."/>
            <person name="Huettel B."/>
            <person name="Barry K.W."/>
            <person name="Haridas S."/>
            <person name="Chen C."/>
            <person name="Bauer D."/>
            <person name="Andreopoulos W."/>
            <person name="Pangilinan J."/>
            <person name="LaButti K."/>
            <person name="Riley R."/>
            <person name="Lipzen A."/>
            <person name="Clum A."/>
            <person name="Drula E."/>
            <person name="Henrissat B."/>
            <person name="Kohler A."/>
            <person name="Grigoriev I.V."/>
            <person name="Martin F.M."/>
            <person name="Hacquard S."/>
        </authorList>
    </citation>
    <scope>NUCLEOTIDE SEQUENCE</scope>
    <source>
        <strain evidence="3">MPI-CAGE-AT-0021</strain>
    </source>
</reference>
<name>A0A9P9FIW6_9HYPO</name>
<evidence type="ECO:0000256" key="2">
    <source>
        <dbReference type="SAM" id="Phobius"/>
    </source>
</evidence>
<gene>
    <name evidence="3" type="ORF">B0J13DRAFT_5962</name>
</gene>
<sequence length="198" mass="21363">MGKTKESRGKNILMKILSKPSSSQGDMQAEDISAESMPARDSSAEDSPVEDSHTGVSRIEDTPAENMSTEAVSTADLTPRPRDPRSGGLGRSSIDSIRGRRRRRLQGCVLPVRLPRDFTIGHFLVGVGIAAAGIGVIFLDAGQDCAQAQAHADNSKEEEEEEAPGVPLIVITPPAEAMRSFEWWFGPSDVAFRMSARE</sequence>
<dbReference type="OrthoDB" id="10337214at2759"/>
<feature type="region of interest" description="Disordered" evidence="1">
    <location>
        <begin position="1"/>
        <end position="97"/>
    </location>
</feature>
<proteinExistence type="predicted"/>
<keyword evidence="2" id="KW-0472">Membrane</keyword>
<evidence type="ECO:0000313" key="3">
    <source>
        <dbReference type="EMBL" id="KAH7162328.1"/>
    </source>
</evidence>
<keyword evidence="2" id="KW-1133">Transmembrane helix</keyword>
<evidence type="ECO:0000256" key="1">
    <source>
        <dbReference type="SAM" id="MobiDB-lite"/>
    </source>
</evidence>
<feature type="compositionally biased region" description="Basic and acidic residues" evidence="1">
    <location>
        <begin position="50"/>
        <end position="61"/>
    </location>
</feature>
<protein>
    <submittedName>
        <fullName evidence="3">Uncharacterized protein</fullName>
    </submittedName>
</protein>
<keyword evidence="2" id="KW-0812">Transmembrane</keyword>
<comment type="caution">
    <text evidence="3">The sequence shown here is derived from an EMBL/GenBank/DDBJ whole genome shotgun (WGS) entry which is preliminary data.</text>
</comment>
<dbReference type="AlphaFoldDB" id="A0A9P9FIW6"/>
<accession>A0A9P9FIW6</accession>
<keyword evidence="4" id="KW-1185">Reference proteome</keyword>